<name>X1GXQ4_9ZZZZ</name>
<dbReference type="EMBL" id="BARU01023133">
    <property type="protein sequence ID" value="GAH49610.1"/>
    <property type="molecule type" value="Genomic_DNA"/>
</dbReference>
<sequence>MKVKFCPKCKRERDISEFVKNKNRKDNLDCWCKKCKKLYNKQHYKKTKKEREENNLRWRKENPKRAWVTYVLSSHKRRGHIINITNDELLEMIKNIECCSFCNCKLSWGYGNGFTNNSPTLDRIDNKKNISLGNIQILCRRCNVTKFDRNMKEFIEYCKMIYKKFGGDNNAGNH</sequence>
<comment type="caution">
    <text evidence="1">The sequence shown here is derived from an EMBL/GenBank/DDBJ whole genome shotgun (WGS) entry which is preliminary data.</text>
</comment>
<accession>X1GXQ4</accession>
<evidence type="ECO:0000313" key="1">
    <source>
        <dbReference type="EMBL" id="GAH49610.1"/>
    </source>
</evidence>
<evidence type="ECO:0008006" key="2">
    <source>
        <dbReference type="Google" id="ProtNLM"/>
    </source>
</evidence>
<proteinExistence type="predicted"/>
<dbReference type="AlphaFoldDB" id="X1GXQ4"/>
<protein>
    <recommendedName>
        <fullName evidence="2">HNH domain-containing protein</fullName>
    </recommendedName>
</protein>
<gene>
    <name evidence="1" type="ORF">S03H2_37574</name>
</gene>
<reference evidence="1" key="1">
    <citation type="journal article" date="2014" name="Front. Microbiol.">
        <title>High frequency of phylogenetically diverse reductive dehalogenase-homologous genes in deep subseafloor sedimentary metagenomes.</title>
        <authorList>
            <person name="Kawai M."/>
            <person name="Futagami T."/>
            <person name="Toyoda A."/>
            <person name="Takaki Y."/>
            <person name="Nishi S."/>
            <person name="Hori S."/>
            <person name="Arai W."/>
            <person name="Tsubouchi T."/>
            <person name="Morono Y."/>
            <person name="Uchiyama I."/>
            <person name="Ito T."/>
            <person name="Fujiyama A."/>
            <person name="Inagaki F."/>
            <person name="Takami H."/>
        </authorList>
    </citation>
    <scope>NUCLEOTIDE SEQUENCE</scope>
    <source>
        <strain evidence="1">Expedition CK06-06</strain>
    </source>
</reference>
<dbReference type="Gene3D" id="3.30.40.220">
    <property type="match status" value="1"/>
</dbReference>
<organism evidence="1">
    <name type="scientific">marine sediment metagenome</name>
    <dbReference type="NCBI Taxonomy" id="412755"/>
    <lineage>
        <taxon>unclassified sequences</taxon>
        <taxon>metagenomes</taxon>
        <taxon>ecological metagenomes</taxon>
    </lineage>
</organism>